<evidence type="ECO:0000313" key="9">
    <source>
        <dbReference type="Proteomes" id="UP000186098"/>
    </source>
</evidence>
<keyword evidence="5 6" id="KW-0472">Membrane</keyword>
<keyword evidence="4 6" id="KW-1133">Transmembrane helix</keyword>
<evidence type="ECO:0000313" key="8">
    <source>
        <dbReference type="EMBL" id="SIS86562.1"/>
    </source>
</evidence>
<feature type="transmembrane region" description="Helical" evidence="6">
    <location>
        <begin position="126"/>
        <end position="144"/>
    </location>
</feature>
<reference evidence="9" key="1">
    <citation type="submission" date="2017-01" db="EMBL/GenBank/DDBJ databases">
        <authorList>
            <person name="Varghese N."/>
            <person name="Submissions S."/>
        </authorList>
    </citation>
    <scope>NUCLEOTIDE SEQUENCE [LARGE SCALE GENOMIC DNA]</scope>
    <source>
        <strain evidence="9">DSM 18714</strain>
    </source>
</reference>
<feature type="domain" description="EamA" evidence="7">
    <location>
        <begin position="7"/>
        <end position="141"/>
    </location>
</feature>
<comment type="similarity">
    <text evidence="2">Belongs to the EamA transporter family.</text>
</comment>
<feature type="transmembrane region" description="Helical" evidence="6">
    <location>
        <begin position="185"/>
        <end position="205"/>
    </location>
</feature>
<dbReference type="Pfam" id="PF00892">
    <property type="entry name" value="EamA"/>
    <property type="match status" value="1"/>
</dbReference>
<feature type="transmembrane region" description="Helical" evidence="6">
    <location>
        <begin position="274"/>
        <end position="292"/>
    </location>
</feature>
<dbReference type="AlphaFoldDB" id="A0A1N7MKL7"/>
<evidence type="ECO:0000256" key="5">
    <source>
        <dbReference type="ARBA" id="ARBA00023136"/>
    </source>
</evidence>
<dbReference type="Proteomes" id="UP000186098">
    <property type="component" value="Unassembled WGS sequence"/>
</dbReference>
<organism evidence="8 9">
    <name type="scientific">Phaeovulum vinaykumarii</name>
    <dbReference type="NCBI Taxonomy" id="407234"/>
    <lineage>
        <taxon>Bacteria</taxon>
        <taxon>Pseudomonadati</taxon>
        <taxon>Pseudomonadota</taxon>
        <taxon>Alphaproteobacteria</taxon>
        <taxon>Rhodobacterales</taxon>
        <taxon>Paracoccaceae</taxon>
        <taxon>Phaeovulum</taxon>
    </lineage>
</organism>
<feature type="transmembrane region" description="Helical" evidence="6">
    <location>
        <begin position="217"/>
        <end position="238"/>
    </location>
</feature>
<evidence type="ECO:0000256" key="1">
    <source>
        <dbReference type="ARBA" id="ARBA00004141"/>
    </source>
</evidence>
<dbReference type="EMBL" id="FTOM01000008">
    <property type="protein sequence ID" value="SIS86562.1"/>
    <property type="molecule type" value="Genomic_DNA"/>
</dbReference>
<sequence>MTSGEIRGHLAMLVFAAFVAGSFPLGAMVANVVDPAALNTLRFALAAGLLLGVALATRGRAAYRGAFAAPWRHLILGGLFAAYFVMMFEGLKTATPVDASAIFTLTPLMSAVFGLVLLGQRVTLRIAAALLLGAAGALWVIFRGDFAALVRFEIGRGEAIYFLGCVAHAIYTPLVRLLNRGEPAVVFSQVVLSASFALLAVYAAPAILATDWLHQPMIVWIALAYTAVFATSATAVLLQFAALSLPSSKVMAYTYLVPSTVILWQVALGAGMPPAITLPGIAATVAALAILLRA</sequence>
<gene>
    <name evidence="8" type="ORF">SAMN05421795_10815</name>
</gene>
<dbReference type="PANTHER" id="PTHR32322">
    <property type="entry name" value="INNER MEMBRANE TRANSPORTER"/>
    <property type="match status" value="1"/>
</dbReference>
<dbReference type="STRING" id="407234.SAMN05421795_10815"/>
<protein>
    <submittedName>
        <fullName evidence="8">EamA-like transporter family protein</fullName>
    </submittedName>
</protein>
<evidence type="ECO:0000256" key="6">
    <source>
        <dbReference type="SAM" id="Phobius"/>
    </source>
</evidence>
<proteinExistence type="inferred from homology"/>
<dbReference type="SUPFAM" id="SSF103481">
    <property type="entry name" value="Multidrug resistance efflux transporter EmrE"/>
    <property type="match status" value="1"/>
</dbReference>
<evidence type="ECO:0000256" key="4">
    <source>
        <dbReference type="ARBA" id="ARBA00022989"/>
    </source>
</evidence>
<keyword evidence="3 6" id="KW-0812">Transmembrane</keyword>
<dbReference type="InterPro" id="IPR050638">
    <property type="entry name" value="AA-Vitamin_Transporters"/>
</dbReference>
<keyword evidence="9" id="KW-1185">Reference proteome</keyword>
<feature type="transmembrane region" description="Helical" evidence="6">
    <location>
        <begin position="100"/>
        <end position="119"/>
    </location>
</feature>
<feature type="transmembrane region" description="Helical" evidence="6">
    <location>
        <begin position="159"/>
        <end position="178"/>
    </location>
</feature>
<feature type="transmembrane region" description="Helical" evidence="6">
    <location>
        <begin position="36"/>
        <end position="57"/>
    </location>
</feature>
<feature type="transmembrane region" description="Helical" evidence="6">
    <location>
        <begin position="12"/>
        <end position="30"/>
    </location>
</feature>
<dbReference type="PANTHER" id="PTHR32322:SF2">
    <property type="entry name" value="EAMA DOMAIN-CONTAINING PROTEIN"/>
    <property type="match status" value="1"/>
</dbReference>
<evidence type="ECO:0000256" key="3">
    <source>
        <dbReference type="ARBA" id="ARBA00022692"/>
    </source>
</evidence>
<evidence type="ECO:0000259" key="7">
    <source>
        <dbReference type="Pfam" id="PF00892"/>
    </source>
</evidence>
<evidence type="ECO:0000256" key="2">
    <source>
        <dbReference type="ARBA" id="ARBA00007362"/>
    </source>
</evidence>
<name>A0A1N7MKL7_9RHOB</name>
<dbReference type="InterPro" id="IPR000620">
    <property type="entry name" value="EamA_dom"/>
</dbReference>
<dbReference type="OrthoDB" id="5812248at2"/>
<dbReference type="RefSeq" id="WP_076367010.1">
    <property type="nucleotide sequence ID" value="NZ_FTOM01000008.1"/>
</dbReference>
<dbReference type="GO" id="GO:0016020">
    <property type="term" value="C:membrane"/>
    <property type="evidence" value="ECO:0007669"/>
    <property type="project" value="UniProtKB-SubCell"/>
</dbReference>
<comment type="subcellular location">
    <subcellularLocation>
        <location evidence="1">Membrane</location>
        <topology evidence="1">Multi-pass membrane protein</topology>
    </subcellularLocation>
</comment>
<feature type="transmembrane region" description="Helical" evidence="6">
    <location>
        <begin position="69"/>
        <end position="88"/>
    </location>
</feature>
<dbReference type="InterPro" id="IPR037185">
    <property type="entry name" value="EmrE-like"/>
</dbReference>
<feature type="transmembrane region" description="Helical" evidence="6">
    <location>
        <begin position="250"/>
        <end position="268"/>
    </location>
</feature>
<accession>A0A1N7MKL7</accession>